<keyword evidence="6" id="KW-1133">Transmembrane helix</keyword>
<sequence>MHYKNLLKSHMLIMSALASTMVLATTAKADDQTTLARPHDNHHIHGDHHKPKGKFTKEQVSRVATNYNAIILGNHTVHTADIEGAAAVKGDVIVKGGFTFGAAASGFDNVVVGDPKLPTFTPSLVLGGNMNIQTTSMPVMEGNGFVTRESVDLKNRVSDRDNTALTFNNDEMDNFFATLESQMYQRQAAFSKMGADVKAKPGFELEVSKEDKDVVVVNISGDDVQLKDIWLPEKVAGRALTDYNRIIVKTTAKNVTFGPGGSIVYNNGVVNTGAPNKDAGNATMRMLAGKIVWLFPEVETIQANGYGIIGDMYAPKATMTTKGGSLNGQLFINNLTQDGGFEVHNLLQGAQNPPLLKPDHETENEEHNPDETTTPLPKEPDYETGNPSEEENHLHKPEVTEPPTVEVKPNEENVEKLPDEEEVEEFPKEEEPKEDNATETEEPKLEEKPEVTEPPTVEVKPNEENVEKLPDEEEVEEFPKEEEPKEDNATETEEPKLEEKPEVTEPPTVEVKPNEENVEEIPGEEEVEEMPEVEEPKEDNATETEEPKLEEKPEITEPPVIEVDPNEETVEEIPGEEEVEEIPEEKDPDAEVATETEEPGLEDPKSSKPTPFIGQGNDEKGKTTSGEKNHPSVKTGKETPSVAQELPETGTGKTNVGIIAVGFATLLTTLGTYFRRR</sequence>
<feature type="compositionally biased region" description="Basic and acidic residues" evidence="5">
    <location>
        <begin position="460"/>
        <end position="469"/>
    </location>
</feature>
<dbReference type="EMBL" id="CP009223">
    <property type="protein sequence ID" value="AIM62539.1"/>
    <property type="molecule type" value="Genomic_DNA"/>
</dbReference>
<dbReference type="PROSITE" id="PS50847">
    <property type="entry name" value="GRAM_POS_ANCHORING"/>
    <property type="match status" value="1"/>
</dbReference>
<feature type="region of interest" description="Disordered" evidence="5">
    <location>
        <begin position="350"/>
        <end position="654"/>
    </location>
</feature>
<feature type="transmembrane region" description="Helical" evidence="6">
    <location>
        <begin position="656"/>
        <end position="674"/>
    </location>
</feature>
<feature type="compositionally biased region" description="Basic and acidic residues" evidence="5">
    <location>
        <begin position="477"/>
        <end position="503"/>
    </location>
</feature>
<feature type="compositionally biased region" description="Acidic residues" evidence="5">
    <location>
        <begin position="564"/>
        <end position="601"/>
    </location>
</feature>
<dbReference type="KEGG" id="wct:WS74_0287"/>
<dbReference type="RefSeq" id="WP_051950113.1">
    <property type="nucleotide sequence ID" value="NZ_CP009223.1"/>
</dbReference>
<feature type="domain" description="Gram-positive cocci surface proteins LPxTG" evidence="8">
    <location>
        <begin position="646"/>
        <end position="677"/>
    </location>
</feature>
<dbReference type="NCBIfam" id="TIGR01167">
    <property type="entry name" value="LPXTG_anchor"/>
    <property type="match status" value="1"/>
</dbReference>
<feature type="compositionally biased region" description="Acidic residues" evidence="5">
    <location>
        <begin position="516"/>
        <end position="544"/>
    </location>
</feature>
<keyword evidence="3 7" id="KW-0732">Signal</keyword>
<name>A0A088GKU7_9LACO</name>
<feature type="compositionally biased region" description="Basic and acidic residues" evidence="5">
    <location>
        <begin position="425"/>
        <end position="451"/>
    </location>
</feature>
<evidence type="ECO:0000256" key="1">
    <source>
        <dbReference type="ARBA" id="ARBA00022512"/>
    </source>
</evidence>
<reference evidence="10" key="2">
    <citation type="submission" date="2014-08" db="EMBL/GenBank/DDBJ databases">
        <title>Complete genome of Weissella ceti strain WS74 isolated from diseased rainbow trout in Brazil.</title>
        <authorList>
            <person name="Figueiredo H.C.P."/>
            <person name="Leal C.A.G."/>
            <person name="Pereira F.L."/>
            <person name="Soares S.C."/>
            <person name="Dorella F.A."/>
            <person name="Carvalho A.F."/>
            <person name="Azevedo V.A.C."/>
        </authorList>
    </citation>
    <scope>NUCLEOTIDE SEQUENCE [LARGE SCALE GENOMIC DNA]</scope>
    <source>
        <strain evidence="10">WS74</strain>
    </source>
</reference>
<reference evidence="9 10" key="1">
    <citation type="journal article" date="2014" name="Genome Announc.">
        <title>Complete Genome Sequences of Fish Pathogenic Weissella ceti Strains WS74 and WS105.</title>
        <authorList>
            <person name="Figueiredo H.C."/>
            <person name="Leal C.A."/>
            <person name="Dorella F.A."/>
            <person name="Carvalho A.F."/>
            <person name="Soares S.C."/>
            <person name="Pereira F.L."/>
            <person name="Azevedo V.A."/>
        </authorList>
    </citation>
    <scope>NUCLEOTIDE SEQUENCE [LARGE SCALE GENOMIC DNA]</scope>
    <source>
        <strain evidence="9 10">WS74</strain>
    </source>
</reference>
<feature type="compositionally biased region" description="Basic and acidic residues" evidence="5">
    <location>
        <begin position="390"/>
        <end position="399"/>
    </location>
</feature>
<evidence type="ECO:0000256" key="5">
    <source>
        <dbReference type="SAM" id="MobiDB-lite"/>
    </source>
</evidence>
<dbReference type="InterPro" id="IPR026588">
    <property type="entry name" value="Choice_anch_A"/>
</dbReference>
<dbReference type="InterPro" id="IPR019931">
    <property type="entry name" value="LPXTG_anchor"/>
</dbReference>
<dbReference type="Pfam" id="PF20597">
    <property type="entry name" value="pAdhesive_15"/>
    <property type="match status" value="1"/>
</dbReference>
<dbReference type="AlphaFoldDB" id="A0A088GKU7"/>
<evidence type="ECO:0000256" key="2">
    <source>
        <dbReference type="ARBA" id="ARBA00022525"/>
    </source>
</evidence>
<feature type="compositionally biased region" description="Basic and acidic residues" evidence="5">
    <location>
        <begin position="357"/>
        <end position="370"/>
    </location>
</feature>
<keyword evidence="6" id="KW-0472">Membrane</keyword>
<keyword evidence="4" id="KW-0572">Peptidoglycan-anchor</keyword>
<feature type="signal peptide" evidence="7">
    <location>
        <begin position="1"/>
        <end position="24"/>
    </location>
</feature>
<evidence type="ECO:0000313" key="9">
    <source>
        <dbReference type="EMBL" id="AIM62539.1"/>
    </source>
</evidence>
<feature type="compositionally biased region" description="Basic and acidic residues" evidence="5">
    <location>
        <begin position="545"/>
        <end position="555"/>
    </location>
</feature>
<keyword evidence="2" id="KW-0964">Secreted</keyword>
<keyword evidence="1" id="KW-0134">Cell wall</keyword>
<evidence type="ECO:0000256" key="7">
    <source>
        <dbReference type="SAM" id="SignalP"/>
    </source>
</evidence>
<evidence type="ECO:0000259" key="8">
    <source>
        <dbReference type="PROSITE" id="PS50847"/>
    </source>
</evidence>
<protein>
    <recommendedName>
        <fullName evidence="8">Gram-positive cocci surface proteins LPxTG domain-containing protein</fullName>
    </recommendedName>
</protein>
<proteinExistence type="predicted"/>
<keyword evidence="6" id="KW-0812">Transmembrane</keyword>
<gene>
    <name evidence="9" type="ORF">WS74_0287</name>
</gene>
<evidence type="ECO:0000256" key="4">
    <source>
        <dbReference type="ARBA" id="ARBA00023088"/>
    </source>
</evidence>
<evidence type="ECO:0000256" key="6">
    <source>
        <dbReference type="SAM" id="Phobius"/>
    </source>
</evidence>
<feature type="compositionally biased region" description="Basic and acidic residues" evidence="5">
    <location>
        <begin position="617"/>
        <end position="630"/>
    </location>
</feature>
<feature type="chain" id="PRO_5039080702" description="Gram-positive cocci surface proteins LPxTG domain-containing protein" evidence="7">
    <location>
        <begin position="25"/>
        <end position="677"/>
    </location>
</feature>
<organism evidence="9 10">
    <name type="scientific">Weissella ceti</name>
    <dbReference type="NCBI Taxonomy" id="759620"/>
    <lineage>
        <taxon>Bacteria</taxon>
        <taxon>Bacillati</taxon>
        <taxon>Bacillota</taxon>
        <taxon>Bacilli</taxon>
        <taxon>Lactobacillales</taxon>
        <taxon>Lactobacillaceae</taxon>
        <taxon>Weissella</taxon>
    </lineage>
</organism>
<dbReference type="NCBIfam" id="TIGR04215">
    <property type="entry name" value="choice_anch_A"/>
    <property type="match status" value="1"/>
</dbReference>
<evidence type="ECO:0000313" key="10">
    <source>
        <dbReference type="Proteomes" id="UP000029079"/>
    </source>
</evidence>
<keyword evidence="10" id="KW-1185">Reference proteome</keyword>
<accession>A0A088GKU7</accession>
<feature type="compositionally biased region" description="Basic and acidic residues" evidence="5">
    <location>
        <begin position="408"/>
        <end position="417"/>
    </location>
</feature>
<dbReference type="Proteomes" id="UP000029079">
    <property type="component" value="Chromosome"/>
</dbReference>
<evidence type="ECO:0000256" key="3">
    <source>
        <dbReference type="ARBA" id="ARBA00022729"/>
    </source>
</evidence>